<reference evidence="9" key="2">
    <citation type="submission" date="2025-08" db="UniProtKB">
        <authorList>
            <consortium name="RefSeq"/>
        </authorList>
    </citation>
    <scope>IDENTIFICATION</scope>
    <source>
        <tissue evidence="9">Leaf</tissue>
    </source>
</reference>
<comment type="similarity">
    <text evidence="7">Belongs to the DVL/RTFL small polypeptides family.</text>
</comment>
<keyword evidence="2" id="KW-0217">Developmental protein</keyword>
<protein>
    <submittedName>
        <fullName evidence="9">Uncharacterized protein LOC116210074</fullName>
    </submittedName>
</protein>
<keyword evidence="5" id="KW-1133">Transmembrane helix</keyword>
<dbReference type="InterPro" id="IPR012552">
    <property type="entry name" value="DVL"/>
</dbReference>
<evidence type="ECO:0000256" key="6">
    <source>
        <dbReference type="ARBA" id="ARBA00023136"/>
    </source>
</evidence>
<evidence type="ECO:0000256" key="2">
    <source>
        <dbReference type="ARBA" id="ARBA00022473"/>
    </source>
</evidence>
<dbReference type="AlphaFoldDB" id="A0A6P8DQW1"/>
<dbReference type="GO" id="GO:0008285">
    <property type="term" value="P:negative regulation of cell population proliferation"/>
    <property type="evidence" value="ECO:0007669"/>
    <property type="project" value="InterPro"/>
</dbReference>
<sequence length="46" mass="5712">MGMATLRRSNSKVQSWRRCSKQYIREQRARLYLICRCTVMLLFWRD</sequence>
<dbReference type="PANTHER" id="PTHR47855">
    <property type="entry name" value="OS01G0525701 PROTEIN"/>
    <property type="match status" value="1"/>
</dbReference>
<dbReference type="GO" id="GO:0005886">
    <property type="term" value="C:plasma membrane"/>
    <property type="evidence" value="ECO:0007669"/>
    <property type="project" value="UniProtKB-SubCell"/>
</dbReference>
<reference evidence="8" key="1">
    <citation type="journal article" date="2020" name="Plant Biotechnol. J.">
        <title>The pomegranate (Punica granatum L.) draft genome dissects genetic divergence between soft- and hard-seeded cultivars.</title>
        <authorList>
            <person name="Luo X."/>
            <person name="Li H."/>
            <person name="Wu Z."/>
            <person name="Yao W."/>
            <person name="Zhao P."/>
            <person name="Cao D."/>
            <person name="Yu H."/>
            <person name="Li K."/>
            <person name="Poudel K."/>
            <person name="Zhao D."/>
            <person name="Zhang F."/>
            <person name="Xia X."/>
            <person name="Chen L."/>
            <person name="Wang Q."/>
            <person name="Jing D."/>
            <person name="Cao S."/>
        </authorList>
    </citation>
    <scope>NUCLEOTIDE SEQUENCE [LARGE SCALE GENOMIC DNA]</scope>
    <source>
        <strain evidence="8">cv. Tunisia</strain>
    </source>
</reference>
<dbReference type="PANTHER" id="PTHR47855:SF4">
    <property type="entry name" value="DVL FAMILY PROTEIN"/>
    <property type="match status" value="1"/>
</dbReference>
<dbReference type="InterPro" id="IPR052153">
    <property type="entry name" value="DVL/RTFL_small_peptides"/>
</dbReference>
<dbReference type="GeneID" id="116210074"/>
<keyword evidence="4" id="KW-0812">Transmembrane</keyword>
<keyword evidence="6" id="KW-0472">Membrane</keyword>
<dbReference type="Proteomes" id="UP000515151">
    <property type="component" value="Chromosome 6"/>
</dbReference>
<evidence type="ECO:0000256" key="1">
    <source>
        <dbReference type="ARBA" id="ARBA00004162"/>
    </source>
</evidence>
<gene>
    <name evidence="9" type="primary">LOC116210074</name>
</gene>
<evidence type="ECO:0000313" key="9">
    <source>
        <dbReference type="RefSeq" id="XP_031399742.1"/>
    </source>
</evidence>
<dbReference type="GO" id="GO:0048367">
    <property type="term" value="P:shoot system development"/>
    <property type="evidence" value="ECO:0007669"/>
    <property type="project" value="UniProtKB-ARBA"/>
</dbReference>
<accession>A0A6P8DQW1</accession>
<keyword evidence="3" id="KW-1003">Cell membrane</keyword>
<dbReference type="OrthoDB" id="1020556at2759"/>
<proteinExistence type="inferred from homology"/>
<evidence type="ECO:0000256" key="7">
    <source>
        <dbReference type="ARBA" id="ARBA00024340"/>
    </source>
</evidence>
<dbReference type="Pfam" id="PF08137">
    <property type="entry name" value="DVL"/>
    <property type="match status" value="1"/>
</dbReference>
<evidence type="ECO:0000256" key="4">
    <source>
        <dbReference type="ARBA" id="ARBA00022692"/>
    </source>
</evidence>
<organism evidence="8 9">
    <name type="scientific">Punica granatum</name>
    <name type="common">Pomegranate</name>
    <dbReference type="NCBI Taxonomy" id="22663"/>
    <lineage>
        <taxon>Eukaryota</taxon>
        <taxon>Viridiplantae</taxon>
        <taxon>Streptophyta</taxon>
        <taxon>Embryophyta</taxon>
        <taxon>Tracheophyta</taxon>
        <taxon>Spermatophyta</taxon>
        <taxon>Magnoliopsida</taxon>
        <taxon>eudicotyledons</taxon>
        <taxon>Gunneridae</taxon>
        <taxon>Pentapetalae</taxon>
        <taxon>rosids</taxon>
        <taxon>malvids</taxon>
        <taxon>Myrtales</taxon>
        <taxon>Lythraceae</taxon>
        <taxon>Punica</taxon>
    </lineage>
</organism>
<evidence type="ECO:0000256" key="5">
    <source>
        <dbReference type="ARBA" id="ARBA00022989"/>
    </source>
</evidence>
<evidence type="ECO:0000313" key="8">
    <source>
        <dbReference type="Proteomes" id="UP000515151"/>
    </source>
</evidence>
<evidence type="ECO:0000256" key="3">
    <source>
        <dbReference type="ARBA" id="ARBA00022475"/>
    </source>
</evidence>
<comment type="subcellular location">
    <subcellularLocation>
        <location evidence="1">Cell membrane</location>
        <topology evidence="1">Single-pass membrane protein</topology>
    </subcellularLocation>
</comment>
<keyword evidence="8" id="KW-1185">Reference proteome</keyword>
<name>A0A6P8DQW1_PUNGR</name>
<dbReference type="RefSeq" id="XP_031399742.1">
    <property type="nucleotide sequence ID" value="XM_031543882.1"/>
</dbReference>